<dbReference type="InterPro" id="IPR012340">
    <property type="entry name" value="NA-bd_OB-fold"/>
</dbReference>
<dbReference type="InterPro" id="IPR002059">
    <property type="entry name" value="CSP_DNA-bd"/>
</dbReference>
<accession>A0A0V7ZGX3</accession>
<dbReference type="Gene3D" id="3.30.160.100">
    <property type="entry name" value="Ribosome hibernation promotion factor-like"/>
    <property type="match status" value="1"/>
</dbReference>
<dbReference type="CDD" id="cd00552">
    <property type="entry name" value="RaiA"/>
    <property type="match status" value="1"/>
</dbReference>
<dbReference type="Pfam" id="PF02482">
    <property type="entry name" value="Ribosomal_S30AE"/>
    <property type="match status" value="1"/>
</dbReference>
<dbReference type="Proteomes" id="UP000053372">
    <property type="component" value="Unassembled WGS sequence"/>
</dbReference>
<comment type="caution">
    <text evidence="4">The sequence shown here is derived from an EMBL/GenBank/DDBJ whole genome shotgun (WGS) entry which is preliminary data.</text>
</comment>
<dbReference type="SUPFAM" id="SSF69754">
    <property type="entry name" value="Ribosome binding protein Y (YfiA homologue)"/>
    <property type="match status" value="1"/>
</dbReference>
<evidence type="ECO:0000259" key="2">
    <source>
        <dbReference type="PROSITE" id="PS51857"/>
    </source>
</evidence>
<feature type="compositionally biased region" description="Polar residues" evidence="1">
    <location>
        <begin position="177"/>
        <end position="191"/>
    </location>
</feature>
<gene>
    <name evidence="3" type="ORF">BC008_14680</name>
    <name evidence="4" type="ORF">BC008_14995</name>
</gene>
<name>A0A0V7ZGX3_9CYAN</name>
<protein>
    <submittedName>
        <fullName evidence="4">DNA-binding protein</fullName>
    </submittedName>
</protein>
<dbReference type="EMBL" id="LMTZ01000134">
    <property type="protein sequence ID" value="KST63706.1"/>
    <property type="molecule type" value="Genomic_DNA"/>
</dbReference>
<keyword evidence="4" id="KW-0238">DNA-binding</keyword>
<feature type="domain" description="CSD" evidence="2">
    <location>
        <begin position="118"/>
        <end position="183"/>
    </location>
</feature>
<evidence type="ECO:0000256" key="1">
    <source>
        <dbReference type="SAM" id="MobiDB-lite"/>
    </source>
</evidence>
<organism evidence="4 5">
    <name type="scientific">Mastigocoleus testarum BC008</name>
    <dbReference type="NCBI Taxonomy" id="371196"/>
    <lineage>
        <taxon>Bacteria</taxon>
        <taxon>Bacillati</taxon>
        <taxon>Cyanobacteriota</taxon>
        <taxon>Cyanophyceae</taxon>
        <taxon>Nostocales</taxon>
        <taxon>Hapalosiphonaceae</taxon>
        <taxon>Mastigocoleus</taxon>
    </lineage>
</organism>
<reference evidence="4 5" key="1">
    <citation type="journal article" date="2015" name="Genome Announc.">
        <title>Draft Genome of the Euendolithic (true boring) Cyanobacterium Mastigocoleus testarum strain BC008.</title>
        <authorList>
            <person name="Guida B.S."/>
            <person name="Garcia-Pichel F."/>
        </authorList>
    </citation>
    <scope>NUCLEOTIDE SEQUENCE [LARGE SCALE GENOMIC DNA]</scope>
    <source>
        <strain evidence="4 5">BC008</strain>
    </source>
</reference>
<proteinExistence type="predicted"/>
<evidence type="ECO:0000313" key="4">
    <source>
        <dbReference type="EMBL" id="KST63801.1"/>
    </source>
</evidence>
<dbReference type="Gene3D" id="2.40.50.140">
    <property type="entry name" value="Nucleic acid-binding proteins"/>
    <property type="match status" value="1"/>
</dbReference>
<dbReference type="InterPro" id="IPR003489">
    <property type="entry name" value="RHF/RaiA"/>
</dbReference>
<dbReference type="SUPFAM" id="SSF50249">
    <property type="entry name" value="Nucleic acid-binding proteins"/>
    <property type="match status" value="1"/>
</dbReference>
<dbReference type="PROSITE" id="PS51857">
    <property type="entry name" value="CSD_2"/>
    <property type="match status" value="1"/>
</dbReference>
<dbReference type="InterPro" id="IPR036567">
    <property type="entry name" value="RHF-like"/>
</dbReference>
<feature type="region of interest" description="Disordered" evidence="1">
    <location>
        <begin position="172"/>
        <end position="206"/>
    </location>
</feature>
<evidence type="ECO:0000313" key="5">
    <source>
        <dbReference type="Proteomes" id="UP000053372"/>
    </source>
</evidence>
<dbReference type="Pfam" id="PF00313">
    <property type="entry name" value="CSD"/>
    <property type="match status" value="1"/>
</dbReference>
<dbReference type="OrthoDB" id="9782252at2"/>
<keyword evidence="5" id="KW-1185">Reference proteome</keyword>
<dbReference type="GO" id="GO:0003677">
    <property type="term" value="F:DNA binding"/>
    <property type="evidence" value="ECO:0007669"/>
    <property type="project" value="UniProtKB-KW"/>
</dbReference>
<evidence type="ECO:0000313" key="3">
    <source>
        <dbReference type="EMBL" id="KST63706.1"/>
    </source>
</evidence>
<dbReference type="EMBL" id="LMTZ01000132">
    <property type="protein sequence ID" value="KST63801.1"/>
    <property type="molecule type" value="Genomic_DNA"/>
</dbReference>
<sequence length="206" mass="23082">MQIPPEITYRNITKTEAIDSLIREKIAKLEKFCNYMNSCHVVVEKAHENPESGSPHRISIDITIPHGREIAVGYNPDKGKQYPPLEAVIRDAFEAARRQLVGLTTEQQGEVKTHPEQEMGAVITKLFSEQGYGFLKEISTGKEVYFHRNSVTNQSFEQLEVGNGVRFKETEGEMGPQATTVQVVDKQSSPRIESVPSAAEKPLGWN</sequence>
<dbReference type="AlphaFoldDB" id="A0A0V7ZGX3"/>